<comment type="similarity">
    <text evidence="1">Belongs to the enoyl-CoA hydratase/isomerase family.</text>
</comment>
<dbReference type="HOGENOM" id="CLU_009834_7_3_4"/>
<dbReference type="InterPro" id="IPR051683">
    <property type="entry name" value="Enoyl-CoA_Hydratase/Isomerase"/>
</dbReference>
<dbReference type="PANTHER" id="PTHR42964:SF1">
    <property type="entry name" value="POLYKETIDE BIOSYNTHESIS ENOYL-COA HYDRATASE PKSH-RELATED"/>
    <property type="match status" value="1"/>
</dbReference>
<sequence>MMQQQAYTDSTELRVQVSASGLAVVTLNRTQVHNAFDEAQIARMTKAFEALGTDETVRAVVLRGAGRHFCAGADIGWMRRAAQADETENIEDARRFSNMMRAVAYCPKPVVAVVQGVAYGGGMGLACAADIVLAADNARFALTEAKFGILPAVVGPYVVNAIGRRQAMEMALTCRVLSAQQALSIGLAHQVVAPEGIDGALLEILRGLLRSGPAALREIKSLFSSLPIRPVDDATSKVTAQTIARVRATVEASEGFAAFVDKRDPSWVAEPELI</sequence>
<protein>
    <submittedName>
        <fullName evidence="2">Enoyl-CoA hydratase/isomerase</fullName>
    </submittedName>
</protein>
<accession>D5WZE6</accession>
<evidence type="ECO:0000313" key="2">
    <source>
        <dbReference type="EMBL" id="ADG32344.1"/>
    </source>
</evidence>
<dbReference type="Pfam" id="PF00378">
    <property type="entry name" value="ECH_1"/>
    <property type="match status" value="1"/>
</dbReference>
<dbReference type="PANTHER" id="PTHR42964">
    <property type="entry name" value="ENOYL-COA HYDRATASE"/>
    <property type="match status" value="1"/>
</dbReference>
<dbReference type="EMBL" id="CP002021">
    <property type="protein sequence ID" value="ADG32344.1"/>
    <property type="molecule type" value="Genomic_DNA"/>
</dbReference>
<dbReference type="CDD" id="cd06558">
    <property type="entry name" value="crotonase-like"/>
    <property type="match status" value="1"/>
</dbReference>
<dbReference type="BioCyc" id="TINT75379:TINT_RS15085-MONOMER"/>
<gene>
    <name evidence="2" type="ordered locus">Tint_3010</name>
</gene>
<dbReference type="STRING" id="75379.Tint_3010"/>
<dbReference type="Gene3D" id="1.10.12.10">
    <property type="entry name" value="Lyase 2-enoyl-coa Hydratase, Chain A, domain 2"/>
    <property type="match status" value="1"/>
</dbReference>
<proteinExistence type="inferred from homology"/>
<dbReference type="InterPro" id="IPR029045">
    <property type="entry name" value="ClpP/crotonase-like_dom_sf"/>
</dbReference>
<dbReference type="Gene3D" id="3.90.226.10">
    <property type="entry name" value="2-enoyl-CoA Hydratase, Chain A, domain 1"/>
    <property type="match status" value="1"/>
</dbReference>
<dbReference type="eggNOG" id="COG1024">
    <property type="taxonomic scope" value="Bacteria"/>
</dbReference>
<dbReference type="InterPro" id="IPR001753">
    <property type="entry name" value="Enoyl-CoA_hydra/iso"/>
</dbReference>
<keyword evidence="2" id="KW-0413">Isomerase</keyword>
<dbReference type="GO" id="GO:0008300">
    <property type="term" value="P:isoprenoid catabolic process"/>
    <property type="evidence" value="ECO:0007669"/>
    <property type="project" value="TreeGrafter"/>
</dbReference>
<dbReference type="AlphaFoldDB" id="D5WZE6"/>
<dbReference type="SUPFAM" id="SSF52096">
    <property type="entry name" value="ClpP/crotonase"/>
    <property type="match status" value="1"/>
</dbReference>
<dbReference type="KEGG" id="tin:Tint_3010"/>
<name>D5WZE6_THIK1</name>
<organism evidence="2">
    <name type="scientific">Thiomonas intermedia (strain K12)</name>
    <name type="common">Thiobacillus intermedius</name>
    <dbReference type="NCBI Taxonomy" id="75379"/>
    <lineage>
        <taxon>Bacteria</taxon>
        <taxon>Pseudomonadati</taxon>
        <taxon>Pseudomonadota</taxon>
        <taxon>Betaproteobacteria</taxon>
        <taxon>Burkholderiales</taxon>
        <taxon>Thiomonas</taxon>
    </lineage>
</organism>
<dbReference type="GO" id="GO:0016853">
    <property type="term" value="F:isomerase activity"/>
    <property type="evidence" value="ECO:0007669"/>
    <property type="project" value="UniProtKB-KW"/>
</dbReference>
<dbReference type="InterPro" id="IPR014748">
    <property type="entry name" value="Enoyl-CoA_hydra_C"/>
</dbReference>
<reference evidence="2" key="1">
    <citation type="submission" date="2010-04" db="EMBL/GenBank/DDBJ databases">
        <title>Complete sequence of Thiomonas intermedia K12.</title>
        <authorList>
            <consortium name="US DOE Joint Genome Institute"/>
            <person name="Lucas S."/>
            <person name="Copeland A."/>
            <person name="Lapidus A."/>
            <person name="Cheng J.-F."/>
            <person name="Bruce D."/>
            <person name="Goodwin L."/>
            <person name="Pitluck S."/>
            <person name="Davenport K."/>
            <person name="Detter J.C."/>
            <person name="Han C."/>
            <person name="Tapia R."/>
            <person name="Land M."/>
            <person name="Hauser L."/>
            <person name="Kyrpides N."/>
            <person name="Ovchinnikova G."/>
            <person name="Kerfeld C.A."/>
            <person name="Cannon G.C."/>
            <person name="Heinhorst S."/>
            <person name="Woyke T."/>
        </authorList>
    </citation>
    <scope>NUCLEOTIDE SEQUENCE [LARGE SCALE GENOMIC DNA]</scope>
    <source>
        <strain evidence="2">K12</strain>
    </source>
</reference>
<evidence type="ECO:0000256" key="1">
    <source>
        <dbReference type="ARBA" id="ARBA00005254"/>
    </source>
</evidence>